<dbReference type="PATRIC" id="fig|294.125.peg.2596"/>
<organism evidence="2 3">
    <name type="scientific">Pseudomonas fluorescens</name>
    <dbReference type="NCBI Taxonomy" id="294"/>
    <lineage>
        <taxon>Bacteria</taxon>
        <taxon>Pseudomonadati</taxon>
        <taxon>Pseudomonadota</taxon>
        <taxon>Gammaproteobacteria</taxon>
        <taxon>Pseudomonadales</taxon>
        <taxon>Pseudomonadaceae</taxon>
        <taxon>Pseudomonas</taxon>
    </lineage>
</organism>
<evidence type="ECO:0000313" key="2">
    <source>
        <dbReference type="EMBL" id="KIR21980.1"/>
    </source>
</evidence>
<protein>
    <submittedName>
        <fullName evidence="2">Uncharacterized protein</fullName>
    </submittedName>
</protein>
<dbReference type="EMBL" id="JXCQ01000018">
    <property type="protein sequence ID" value="KIR21980.1"/>
    <property type="molecule type" value="Genomic_DNA"/>
</dbReference>
<name>A0A0D0TM00_PSEFL</name>
<sequence>MECVRHFACAFVRNKGRFLKVMCGAFTFCGLWQGYFTQNMYVPRKF</sequence>
<feature type="transmembrane region" description="Helical" evidence="1">
    <location>
        <begin position="18"/>
        <end position="36"/>
    </location>
</feature>
<evidence type="ECO:0000256" key="1">
    <source>
        <dbReference type="SAM" id="Phobius"/>
    </source>
</evidence>
<evidence type="ECO:0000313" key="3">
    <source>
        <dbReference type="Proteomes" id="UP000032210"/>
    </source>
</evidence>
<comment type="caution">
    <text evidence="2">The sequence shown here is derived from an EMBL/GenBank/DDBJ whole genome shotgun (WGS) entry which is preliminary data.</text>
</comment>
<dbReference type="Proteomes" id="UP000032210">
    <property type="component" value="Unassembled WGS sequence"/>
</dbReference>
<accession>A0A0D0TM00</accession>
<keyword evidence="1" id="KW-0472">Membrane</keyword>
<gene>
    <name evidence="2" type="ORF">PFLU3_25320</name>
</gene>
<reference evidence="2 3" key="1">
    <citation type="submission" date="2015-01" db="EMBL/GenBank/DDBJ databases">
        <title>Genome sequence of the beneficial rhizobacterium Pseudomonas fluorescens 2-79.</title>
        <authorList>
            <person name="Thuermer A."/>
            <person name="Daniel R."/>
        </authorList>
    </citation>
    <scope>NUCLEOTIDE SEQUENCE [LARGE SCALE GENOMIC DNA]</scope>
    <source>
        <strain evidence="2 3">2-79</strain>
    </source>
</reference>
<keyword evidence="1" id="KW-1133">Transmembrane helix</keyword>
<dbReference type="AlphaFoldDB" id="A0A0D0TM00"/>
<proteinExistence type="predicted"/>
<keyword evidence="1" id="KW-0812">Transmembrane</keyword>